<evidence type="ECO:0000256" key="1">
    <source>
        <dbReference type="ARBA" id="ARBA00001933"/>
    </source>
</evidence>
<dbReference type="Gene3D" id="3.90.1150.10">
    <property type="entry name" value="Aspartate Aminotransferase, domain 1"/>
    <property type="match status" value="1"/>
</dbReference>
<comment type="cofactor">
    <cofactor evidence="1 7">
        <name>pyridoxal 5'-phosphate</name>
        <dbReference type="ChEBI" id="CHEBI:597326"/>
    </cofactor>
</comment>
<dbReference type="GO" id="GO:0031071">
    <property type="term" value="F:cysteine desulfurase activity"/>
    <property type="evidence" value="ECO:0007669"/>
    <property type="project" value="UniProtKB-UniRule"/>
</dbReference>
<dbReference type="EMBL" id="MFBA01000035">
    <property type="protein sequence ID" value="OGD85150.1"/>
    <property type="molecule type" value="Genomic_DNA"/>
</dbReference>
<dbReference type="Pfam" id="PF00266">
    <property type="entry name" value="Aminotran_5"/>
    <property type="match status" value="1"/>
</dbReference>
<dbReference type="PANTHER" id="PTHR43586:SF8">
    <property type="entry name" value="CYSTEINE DESULFURASE 1, CHLOROPLASTIC"/>
    <property type="match status" value="1"/>
</dbReference>
<feature type="domain" description="Aminotransferase class V" evidence="9">
    <location>
        <begin position="25"/>
        <end position="396"/>
    </location>
</feature>
<reference evidence="10 11" key="1">
    <citation type="journal article" date="2016" name="Nat. Commun.">
        <title>Thousands of microbial genomes shed light on interconnected biogeochemical processes in an aquifer system.</title>
        <authorList>
            <person name="Anantharaman K."/>
            <person name="Brown C.T."/>
            <person name="Hug L.A."/>
            <person name="Sharon I."/>
            <person name="Castelle C.J."/>
            <person name="Probst A.J."/>
            <person name="Thomas B.C."/>
            <person name="Singh A."/>
            <person name="Wilkins M.J."/>
            <person name="Karaoz U."/>
            <person name="Brodie E.L."/>
            <person name="Williams K.H."/>
            <person name="Hubbard S.S."/>
            <person name="Banfield J.F."/>
        </authorList>
    </citation>
    <scope>NUCLEOTIDE SEQUENCE [LARGE SCALE GENOMIC DNA]</scope>
</reference>
<evidence type="ECO:0000313" key="10">
    <source>
        <dbReference type="EMBL" id="OGD85150.1"/>
    </source>
</evidence>
<proteinExistence type="inferred from homology"/>
<evidence type="ECO:0000313" key="11">
    <source>
        <dbReference type="Proteomes" id="UP000177069"/>
    </source>
</evidence>
<dbReference type="Gene3D" id="3.40.640.10">
    <property type="entry name" value="Type I PLP-dependent aspartate aminotransferase-like (Major domain)"/>
    <property type="match status" value="1"/>
</dbReference>
<gene>
    <name evidence="10" type="ORF">A2696_00195</name>
</gene>
<dbReference type="InterPro" id="IPR015424">
    <property type="entry name" value="PyrdxlP-dep_Trfase"/>
</dbReference>
<name>A0A1F5FZU3_9BACT</name>
<dbReference type="InterPro" id="IPR020578">
    <property type="entry name" value="Aminotrans_V_PyrdxlP_BS"/>
</dbReference>
<evidence type="ECO:0000256" key="8">
    <source>
        <dbReference type="RuleBase" id="RU004506"/>
    </source>
</evidence>
<comment type="similarity">
    <text evidence="2 8">Belongs to the class-V pyridoxal-phosphate-dependent aminotransferase family. Csd subfamily.</text>
</comment>
<dbReference type="EC" id="2.8.1.7" evidence="3 8"/>
<dbReference type="PIRSF" id="PIRSF005572">
    <property type="entry name" value="NifS"/>
    <property type="match status" value="1"/>
</dbReference>
<comment type="function">
    <text evidence="8">Catalyzes the removal of elemental sulfur and selenium atoms from L-cysteine, L-cystine, L-selenocysteine, and L-selenocystine to produce L-alanine.</text>
</comment>
<dbReference type="InterPro" id="IPR000192">
    <property type="entry name" value="Aminotrans_V_dom"/>
</dbReference>
<dbReference type="Proteomes" id="UP000177069">
    <property type="component" value="Unassembled WGS sequence"/>
</dbReference>
<keyword evidence="4 8" id="KW-0808">Transferase</keyword>
<accession>A0A1F5FZU3</accession>
<dbReference type="GO" id="GO:0030170">
    <property type="term" value="F:pyridoxal phosphate binding"/>
    <property type="evidence" value="ECO:0007669"/>
    <property type="project" value="UniProtKB-UniRule"/>
</dbReference>
<dbReference type="GO" id="GO:0006534">
    <property type="term" value="P:cysteine metabolic process"/>
    <property type="evidence" value="ECO:0007669"/>
    <property type="project" value="UniProtKB-UniRule"/>
</dbReference>
<dbReference type="PANTHER" id="PTHR43586">
    <property type="entry name" value="CYSTEINE DESULFURASE"/>
    <property type="match status" value="1"/>
</dbReference>
<evidence type="ECO:0000256" key="5">
    <source>
        <dbReference type="ARBA" id="ARBA00022898"/>
    </source>
</evidence>
<sequence>MIDTKKVRADFPILARKIGGKQIAYLDNAATSQKPRQVIEAIADYYKNHNANIHRGIHTLSVEATEAYEEVRQKVADFIGVADCAEIVFVRNATEAINLVAYSWGRLNIGKGDEIVLTVAEHHSNFVPWQQLAQENGAVLKIIPITETGELDLQVLKNALTKRTKLVTLFHISNVLGTINPIKEIIKTVTYILKPKPLILIDGAQAVPHMPVDIEKIGCDFYVFSGHKMLSPTGVGVLWARRKILSLMPPFLFGGEMISTVSLASTTFNDLPWKFEAGTPDIGGVIGLGAAVDYLSAIGMENVRKHEVELTRYALAKLAKIPEITIYGPREKKAGVITFNLGNIPPHDVASILDSVGVAIRSGHHCAQPLMRVLGIAAACRVSFGVYNTEEEIDRLISGLKKVQKVFRLSGDWETRKNLPQIPSNLVT</sequence>
<dbReference type="SUPFAM" id="SSF53383">
    <property type="entry name" value="PLP-dependent transferases"/>
    <property type="match status" value="1"/>
</dbReference>
<dbReference type="NCBIfam" id="TIGR01979">
    <property type="entry name" value="sufS"/>
    <property type="match status" value="1"/>
</dbReference>
<dbReference type="PROSITE" id="PS00595">
    <property type="entry name" value="AA_TRANSFER_CLASS_5"/>
    <property type="match status" value="1"/>
</dbReference>
<evidence type="ECO:0000256" key="3">
    <source>
        <dbReference type="ARBA" id="ARBA00012239"/>
    </source>
</evidence>
<dbReference type="InterPro" id="IPR015421">
    <property type="entry name" value="PyrdxlP-dep_Trfase_major"/>
</dbReference>
<evidence type="ECO:0000256" key="2">
    <source>
        <dbReference type="ARBA" id="ARBA00010447"/>
    </source>
</evidence>
<comment type="caution">
    <text evidence="10">The sequence shown here is derived from an EMBL/GenBank/DDBJ whole genome shotgun (WGS) entry which is preliminary data.</text>
</comment>
<dbReference type="InterPro" id="IPR016454">
    <property type="entry name" value="Cysteine_dSase"/>
</dbReference>
<organism evidence="10 11">
    <name type="scientific">Candidatus Curtissbacteria bacterium RIFCSPHIGHO2_01_FULL_41_13</name>
    <dbReference type="NCBI Taxonomy" id="1797745"/>
    <lineage>
        <taxon>Bacteria</taxon>
        <taxon>Candidatus Curtissiibacteriota</taxon>
    </lineage>
</organism>
<evidence type="ECO:0000256" key="7">
    <source>
        <dbReference type="RuleBase" id="RU004504"/>
    </source>
</evidence>
<protein>
    <recommendedName>
        <fullName evidence="3 8">Cysteine desulfurase</fullName>
        <ecNumber evidence="3 8">2.8.1.7</ecNumber>
    </recommendedName>
</protein>
<comment type="catalytic activity">
    <reaction evidence="6 8">
        <text>(sulfur carrier)-H + L-cysteine = (sulfur carrier)-SH + L-alanine</text>
        <dbReference type="Rhea" id="RHEA:43892"/>
        <dbReference type="Rhea" id="RHEA-COMP:14737"/>
        <dbReference type="Rhea" id="RHEA-COMP:14739"/>
        <dbReference type="ChEBI" id="CHEBI:29917"/>
        <dbReference type="ChEBI" id="CHEBI:35235"/>
        <dbReference type="ChEBI" id="CHEBI:57972"/>
        <dbReference type="ChEBI" id="CHEBI:64428"/>
        <dbReference type="EC" id="2.8.1.7"/>
    </reaction>
</comment>
<dbReference type="InterPro" id="IPR015422">
    <property type="entry name" value="PyrdxlP-dep_Trfase_small"/>
</dbReference>
<dbReference type="InterPro" id="IPR010970">
    <property type="entry name" value="Cys_dSase_SufS"/>
</dbReference>
<evidence type="ECO:0000259" key="9">
    <source>
        <dbReference type="Pfam" id="PF00266"/>
    </source>
</evidence>
<dbReference type="CDD" id="cd06453">
    <property type="entry name" value="SufS_like"/>
    <property type="match status" value="1"/>
</dbReference>
<evidence type="ECO:0000256" key="4">
    <source>
        <dbReference type="ARBA" id="ARBA00022679"/>
    </source>
</evidence>
<evidence type="ECO:0000256" key="6">
    <source>
        <dbReference type="ARBA" id="ARBA00050776"/>
    </source>
</evidence>
<keyword evidence="5 8" id="KW-0663">Pyridoxal phosphate</keyword>
<dbReference type="AlphaFoldDB" id="A0A1F5FZU3"/>